<evidence type="ECO:0000256" key="4">
    <source>
        <dbReference type="SAM" id="SignalP"/>
    </source>
</evidence>
<dbReference type="InterPro" id="IPR015168">
    <property type="entry name" value="SsuA/THI5"/>
</dbReference>
<comment type="subcellular location">
    <subcellularLocation>
        <location evidence="1">Periplasm</location>
    </subcellularLocation>
</comment>
<evidence type="ECO:0000256" key="3">
    <source>
        <dbReference type="ARBA" id="ARBA00022729"/>
    </source>
</evidence>
<accession>A0A5C7EH10</accession>
<comment type="similarity">
    <text evidence="2">Belongs to the bacterial solute-binding protein SsuA/TauA family.</text>
</comment>
<dbReference type="SUPFAM" id="SSF53850">
    <property type="entry name" value="Periplasmic binding protein-like II"/>
    <property type="match status" value="1"/>
</dbReference>
<feature type="domain" description="SsuA/THI5-like" evidence="5">
    <location>
        <begin position="43"/>
        <end position="249"/>
    </location>
</feature>
<dbReference type="GO" id="GO:0042597">
    <property type="term" value="C:periplasmic space"/>
    <property type="evidence" value="ECO:0007669"/>
    <property type="project" value="UniProtKB-SubCell"/>
</dbReference>
<dbReference type="EMBL" id="VPFL01000026">
    <property type="protein sequence ID" value="TXF10587.1"/>
    <property type="molecule type" value="Genomic_DNA"/>
</dbReference>
<keyword evidence="3 4" id="KW-0732">Signal</keyword>
<keyword evidence="7" id="KW-1185">Reference proteome</keyword>
<dbReference type="AlphaFoldDB" id="A0A5C7EH10"/>
<evidence type="ECO:0000259" key="5">
    <source>
        <dbReference type="Pfam" id="PF09084"/>
    </source>
</evidence>
<dbReference type="PANTHER" id="PTHR30024">
    <property type="entry name" value="ALIPHATIC SULFONATES-BINDING PROTEIN-RELATED"/>
    <property type="match status" value="1"/>
</dbReference>
<dbReference type="Gene3D" id="3.40.190.10">
    <property type="entry name" value="Periplasmic binding protein-like II"/>
    <property type="match status" value="2"/>
</dbReference>
<evidence type="ECO:0000256" key="1">
    <source>
        <dbReference type="ARBA" id="ARBA00004418"/>
    </source>
</evidence>
<sequence length="324" mass="35166">MKWLSRQIIAFVAVVAVAVPTGSADAAGKTVVVSQAFQSLLYLPFYVAMDAGFFEKQGLRVKKETAGSPTVALQAVISGSADYSIHGPEWVAIAQSRGGSVQTVANVVNGAAVWIATTPDFKYTSIKDLKGQTVVTGMMPTTSTSLFMKLLKENGLDPEKDVKMIQVPIGTEINPFLAGQAKVAVLYEPGLDQAVSQGMKVVVSFPRLYGPYFFSTVATRPDADPDTTQRLVNALEMGIRYLHAHPDEAVRIAKTEFPNLDPKVVESAVRRMIADKVYPESVAISPEAFEIAMETQVFLGNLKEAPLYDRLINTTYIKKALTTK</sequence>
<dbReference type="InParanoid" id="A0A5C7EH10"/>
<protein>
    <submittedName>
        <fullName evidence="6">ABC transporter substrate-binding protein</fullName>
    </submittedName>
</protein>
<feature type="chain" id="PRO_5022675956" evidence="4">
    <location>
        <begin position="27"/>
        <end position="324"/>
    </location>
</feature>
<gene>
    <name evidence="6" type="ORF">FR698_14595</name>
</gene>
<evidence type="ECO:0000313" key="6">
    <source>
        <dbReference type="EMBL" id="TXF10587.1"/>
    </source>
</evidence>
<dbReference type="Pfam" id="PF09084">
    <property type="entry name" value="NMT1"/>
    <property type="match status" value="1"/>
</dbReference>
<feature type="signal peptide" evidence="4">
    <location>
        <begin position="1"/>
        <end position="26"/>
    </location>
</feature>
<evidence type="ECO:0000256" key="2">
    <source>
        <dbReference type="ARBA" id="ARBA00010742"/>
    </source>
</evidence>
<proteinExistence type="inferred from homology"/>
<organism evidence="6 7">
    <name type="scientific">Pelomicrobium methylotrophicum</name>
    <dbReference type="NCBI Taxonomy" id="2602750"/>
    <lineage>
        <taxon>Bacteria</taxon>
        <taxon>Pseudomonadati</taxon>
        <taxon>Pseudomonadota</taxon>
        <taxon>Hydrogenophilia</taxon>
        <taxon>Hydrogenophilia incertae sedis</taxon>
        <taxon>Pelomicrobium</taxon>
    </lineage>
</organism>
<comment type="caution">
    <text evidence="6">The sequence shown here is derived from an EMBL/GenBank/DDBJ whole genome shotgun (WGS) entry which is preliminary data.</text>
</comment>
<dbReference type="PANTHER" id="PTHR30024:SF47">
    <property type="entry name" value="TAURINE-BINDING PERIPLASMIC PROTEIN"/>
    <property type="match status" value="1"/>
</dbReference>
<dbReference type="OrthoDB" id="286202at2"/>
<reference evidence="6 7" key="1">
    <citation type="submission" date="2019-08" db="EMBL/GenBank/DDBJ databases">
        <title>Pelomicrobium methylotrophicum gen. nov., sp. nov. a moderately thermophilic, facultatively anaerobic, lithoautotrophic and methylotrophic bacterium isolated from a terrestrial mud volcano.</title>
        <authorList>
            <person name="Slobodkina G.B."/>
            <person name="Merkel A.Y."/>
            <person name="Slobodkin A.I."/>
        </authorList>
    </citation>
    <scope>NUCLEOTIDE SEQUENCE [LARGE SCALE GENOMIC DNA]</scope>
    <source>
        <strain evidence="6 7">SM250</strain>
    </source>
</reference>
<name>A0A5C7EH10_9PROT</name>
<evidence type="ECO:0000313" key="7">
    <source>
        <dbReference type="Proteomes" id="UP000321201"/>
    </source>
</evidence>
<dbReference type="RefSeq" id="WP_147800933.1">
    <property type="nucleotide sequence ID" value="NZ_VPFL01000026.1"/>
</dbReference>
<dbReference type="Proteomes" id="UP000321201">
    <property type="component" value="Unassembled WGS sequence"/>
</dbReference>